<comment type="similarity">
    <text evidence="1">Belongs to the 14-3-3 family.</text>
</comment>
<dbReference type="SUPFAM" id="SSF48445">
    <property type="entry name" value="14-3-3 protein"/>
    <property type="match status" value="1"/>
</dbReference>
<dbReference type="Pfam" id="PF00244">
    <property type="entry name" value="14-3-3"/>
    <property type="match status" value="1"/>
</dbReference>
<reference evidence="3 4" key="1">
    <citation type="submission" date="2016-02" db="EMBL/GenBank/DDBJ databases">
        <title>Genome analysis of coral dinoflagellate symbionts highlights evolutionary adaptations to a symbiotic lifestyle.</title>
        <authorList>
            <person name="Aranda M."/>
            <person name="Li Y."/>
            <person name="Liew Y.J."/>
            <person name="Baumgarten S."/>
            <person name="Simakov O."/>
            <person name="Wilson M."/>
            <person name="Piel J."/>
            <person name="Ashoor H."/>
            <person name="Bougouffa S."/>
            <person name="Bajic V.B."/>
            <person name="Ryu T."/>
            <person name="Ravasi T."/>
            <person name="Bayer T."/>
            <person name="Micklem G."/>
            <person name="Kim H."/>
            <person name="Bhak J."/>
            <person name="Lajeunesse T.C."/>
            <person name="Voolstra C.R."/>
        </authorList>
    </citation>
    <scope>NUCLEOTIDE SEQUENCE [LARGE SCALE GENOMIC DNA]</scope>
    <source>
        <strain evidence="3 4">CCMP2467</strain>
    </source>
</reference>
<keyword evidence="4" id="KW-1185">Reference proteome</keyword>
<dbReference type="OrthoDB" id="10260625at2759"/>
<proteinExistence type="inferred from homology"/>
<evidence type="ECO:0000259" key="2">
    <source>
        <dbReference type="Pfam" id="PF00244"/>
    </source>
</evidence>
<dbReference type="InterPro" id="IPR023410">
    <property type="entry name" value="14-3-3_domain"/>
</dbReference>
<sequence>MTEMDGIIREHEVYFATLAEQAERYDEMAEHMRAAALFEQELDAEERNLLAVAFKQAVGQRRVAWRIVCAAEQEEQAKGNHMTTASARGYRKKEMARLPLGISVVLDDGVRTSSFISVGM</sequence>
<feature type="domain" description="14-3-3" evidence="2">
    <location>
        <begin position="16"/>
        <end position="96"/>
    </location>
</feature>
<gene>
    <name evidence="3" type="primary">BMH1</name>
    <name evidence="3" type="ORF">AK812_SmicGene30338</name>
</gene>
<dbReference type="InterPro" id="IPR000308">
    <property type="entry name" value="14-3-3"/>
</dbReference>
<comment type="caution">
    <text evidence="3">The sequence shown here is derived from an EMBL/GenBank/DDBJ whole genome shotgun (WGS) entry which is preliminary data.</text>
</comment>
<dbReference type="Gene3D" id="1.20.190.20">
    <property type="entry name" value="14-3-3 domain"/>
    <property type="match status" value="1"/>
</dbReference>
<evidence type="ECO:0000313" key="3">
    <source>
        <dbReference type="EMBL" id="OLP88340.1"/>
    </source>
</evidence>
<dbReference type="PANTHER" id="PTHR18860">
    <property type="entry name" value="14-3-3 PROTEIN"/>
    <property type="match status" value="1"/>
</dbReference>
<dbReference type="EMBL" id="LSRX01000819">
    <property type="protein sequence ID" value="OLP88340.1"/>
    <property type="molecule type" value="Genomic_DNA"/>
</dbReference>
<accession>A0A1Q9CZJ8</accession>
<dbReference type="AlphaFoldDB" id="A0A1Q9CZJ8"/>
<dbReference type="InterPro" id="IPR036815">
    <property type="entry name" value="14-3-3_dom_sf"/>
</dbReference>
<protein>
    <submittedName>
        <fullName evidence="3">14-3-3 protein-like</fullName>
    </submittedName>
</protein>
<dbReference type="Proteomes" id="UP000186817">
    <property type="component" value="Unassembled WGS sequence"/>
</dbReference>
<organism evidence="3 4">
    <name type="scientific">Symbiodinium microadriaticum</name>
    <name type="common">Dinoflagellate</name>
    <name type="synonym">Zooxanthella microadriatica</name>
    <dbReference type="NCBI Taxonomy" id="2951"/>
    <lineage>
        <taxon>Eukaryota</taxon>
        <taxon>Sar</taxon>
        <taxon>Alveolata</taxon>
        <taxon>Dinophyceae</taxon>
        <taxon>Suessiales</taxon>
        <taxon>Symbiodiniaceae</taxon>
        <taxon>Symbiodinium</taxon>
    </lineage>
</organism>
<evidence type="ECO:0000313" key="4">
    <source>
        <dbReference type="Proteomes" id="UP000186817"/>
    </source>
</evidence>
<name>A0A1Q9CZJ8_SYMMI</name>
<evidence type="ECO:0000256" key="1">
    <source>
        <dbReference type="ARBA" id="ARBA00006141"/>
    </source>
</evidence>